<dbReference type="InterPro" id="IPR001753">
    <property type="entry name" value="Enoyl-CoA_hydra/iso"/>
</dbReference>
<accession>A0A2A4FUE8</accession>
<dbReference type="Proteomes" id="UP000218934">
    <property type="component" value="Unassembled WGS sequence"/>
</dbReference>
<comment type="similarity">
    <text evidence="1">Belongs to the enoyl-CoA hydratase/isomerase family.</text>
</comment>
<organism evidence="2 3">
    <name type="scientific">Rhizorhabdus dicambivorans</name>
    <dbReference type="NCBI Taxonomy" id="1850238"/>
    <lineage>
        <taxon>Bacteria</taxon>
        <taxon>Pseudomonadati</taxon>
        <taxon>Pseudomonadota</taxon>
        <taxon>Alphaproteobacteria</taxon>
        <taxon>Sphingomonadales</taxon>
        <taxon>Sphingomonadaceae</taxon>
        <taxon>Rhizorhabdus</taxon>
    </lineage>
</organism>
<evidence type="ECO:0000313" key="3">
    <source>
        <dbReference type="Proteomes" id="UP000218934"/>
    </source>
</evidence>
<dbReference type="EMBL" id="NWUF01000016">
    <property type="protein sequence ID" value="PCE41350.1"/>
    <property type="molecule type" value="Genomic_DNA"/>
</dbReference>
<keyword evidence="3" id="KW-1185">Reference proteome</keyword>
<dbReference type="KEGG" id="rdi:CMV14_10085"/>
<dbReference type="Gene3D" id="3.90.226.10">
    <property type="entry name" value="2-enoyl-CoA Hydratase, Chain A, domain 1"/>
    <property type="match status" value="1"/>
</dbReference>
<evidence type="ECO:0000313" key="2">
    <source>
        <dbReference type="EMBL" id="PCE41350.1"/>
    </source>
</evidence>
<dbReference type="InterPro" id="IPR014748">
    <property type="entry name" value="Enoyl-CoA_hydra_C"/>
</dbReference>
<protein>
    <submittedName>
        <fullName evidence="2">Enoyl-CoA hydratase</fullName>
    </submittedName>
</protein>
<dbReference type="GO" id="GO:0003824">
    <property type="term" value="F:catalytic activity"/>
    <property type="evidence" value="ECO:0007669"/>
    <property type="project" value="UniProtKB-ARBA"/>
</dbReference>
<dbReference type="OrthoDB" id="9802898at2"/>
<proteinExistence type="inferred from homology"/>
<name>A0A2A4FUE8_9SPHN</name>
<reference evidence="2 3" key="1">
    <citation type="submission" date="2017-09" db="EMBL/GenBank/DDBJ databases">
        <title>The Catabolism of 3,6-Dichlorosalicylic acid is Initiated by the Cytochrome P450 Monooxygenase DsmABC in Rhizorhabdus dicambivorans Ndbn-20.</title>
        <authorList>
            <person name="Na L."/>
        </authorList>
    </citation>
    <scope>NUCLEOTIDE SEQUENCE [LARGE SCALE GENOMIC DNA]</scope>
    <source>
        <strain evidence="2 3">Ndbn-20m</strain>
    </source>
</reference>
<dbReference type="PANTHER" id="PTHR43802:SF1">
    <property type="entry name" value="IP11341P-RELATED"/>
    <property type="match status" value="1"/>
</dbReference>
<gene>
    <name evidence="2" type="ORF">COO09_15995</name>
</gene>
<dbReference type="Pfam" id="PF00378">
    <property type="entry name" value="ECH_1"/>
    <property type="match status" value="1"/>
</dbReference>
<dbReference type="AlphaFoldDB" id="A0A2A4FUE8"/>
<comment type="caution">
    <text evidence="2">The sequence shown here is derived from an EMBL/GenBank/DDBJ whole genome shotgun (WGS) entry which is preliminary data.</text>
</comment>
<dbReference type="Gene3D" id="1.10.12.10">
    <property type="entry name" value="Lyase 2-enoyl-coa Hydratase, Chain A, domain 2"/>
    <property type="match status" value="1"/>
</dbReference>
<dbReference type="InterPro" id="IPR029045">
    <property type="entry name" value="ClpP/crotonase-like_dom_sf"/>
</dbReference>
<dbReference type="SUPFAM" id="SSF52096">
    <property type="entry name" value="ClpP/crotonase"/>
    <property type="match status" value="1"/>
</dbReference>
<sequence length="272" mass="28901">MSQFDTLEISRRGRVVTLAFDRPAVLNAFDATLHTEFPRALAMLAAEDESDVIILTGNGRAFCAGGDFGWQQSAADDPGSFAVTVREAKQIVFGILDCEKPIIARINGPAVGLGATIALLSDIIFIAESAYISDPHVNVGMVAGDGGAVIWPQLIGFARAKEFLFTGDRIGSLEAARIGLVNHVVPDGGLAEAVDAFADRLASGAQSAIRYTKATINVALRQLASTMMDVGLGYESLTNVSRDHQEALAAIRDKRRPLFGAAFLPEGAKERL</sequence>
<evidence type="ECO:0000256" key="1">
    <source>
        <dbReference type="ARBA" id="ARBA00005254"/>
    </source>
</evidence>
<dbReference type="CDD" id="cd06558">
    <property type="entry name" value="crotonase-like"/>
    <property type="match status" value="1"/>
</dbReference>
<dbReference type="PANTHER" id="PTHR43802">
    <property type="entry name" value="ENOYL-COA HYDRATASE"/>
    <property type="match status" value="1"/>
</dbReference>